<protein>
    <recommendedName>
        <fullName evidence="2">CopG family transcriptional regulator</fullName>
    </recommendedName>
</protein>
<accession>H5SRS5</accession>
<evidence type="ECO:0008006" key="2">
    <source>
        <dbReference type="Google" id="ProtNLM"/>
    </source>
</evidence>
<organism evidence="1">
    <name type="scientific">Acetithermum autotrophicum</name>
    <dbReference type="NCBI Taxonomy" id="1446466"/>
    <lineage>
        <taxon>Bacteria</taxon>
        <taxon>Candidatus Bipolaricaulota</taxon>
        <taxon>Candidatus Acetithermum</taxon>
    </lineage>
</organism>
<gene>
    <name evidence="1" type="ORF">HGMM_OP3C016</name>
</gene>
<dbReference type="GO" id="GO:0006355">
    <property type="term" value="P:regulation of DNA-templated transcription"/>
    <property type="evidence" value="ECO:0007669"/>
    <property type="project" value="InterPro"/>
</dbReference>
<evidence type="ECO:0000313" key="1">
    <source>
        <dbReference type="EMBL" id="BAL58861.1"/>
    </source>
</evidence>
<reference evidence="1" key="2">
    <citation type="journal article" date="2012" name="PLoS ONE">
        <title>A Deeply Branching Thermophilic Bacterium with an Ancient Acetyl-CoA Pathway Dominates a Subsurface Ecosystem.</title>
        <authorList>
            <person name="Takami H."/>
            <person name="Noguchi H."/>
            <person name="Takaki Y."/>
            <person name="Uchiyama I."/>
            <person name="Toyoda A."/>
            <person name="Nishi S."/>
            <person name="Chee G.-J."/>
            <person name="Arai W."/>
            <person name="Nunoura T."/>
            <person name="Itoh T."/>
            <person name="Hattori M."/>
            <person name="Takai K."/>
        </authorList>
    </citation>
    <scope>NUCLEOTIDE SEQUENCE</scope>
</reference>
<sequence>MKRIERSRRQKIGTVLDKEILTAAKVLAAKEHKRLAQVIEEALIEHLRRKRAQSVVARTYGALKAPLDVVQVILEEEPGVLDS</sequence>
<name>H5SRS5_ACEAU</name>
<dbReference type="InterPro" id="IPR013321">
    <property type="entry name" value="Arc_rbn_hlx_hlx"/>
</dbReference>
<dbReference type="AlphaFoldDB" id="H5SRS5"/>
<reference evidence="1" key="1">
    <citation type="journal article" date="2005" name="Environ. Microbiol.">
        <title>Genetic and functional properties of uncultivated thermophilic crenarchaeotes from a subsurface gold mine as revealed by analysis of genome fragments.</title>
        <authorList>
            <person name="Nunoura T."/>
            <person name="Hirayama H."/>
            <person name="Takami H."/>
            <person name="Oida H."/>
            <person name="Nishi S."/>
            <person name="Shimamura S."/>
            <person name="Suzuki Y."/>
            <person name="Inagaki F."/>
            <person name="Takai K."/>
            <person name="Nealson K.H."/>
            <person name="Horikoshi K."/>
        </authorList>
    </citation>
    <scope>NUCLEOTIDE SEQUENCE</scope>
</reference>
<dbReference type="Gene3D" id="1.10.1220.10">
    <property type="entry name" value="Met repressor-like"/>
    <property type="match status" value="1"/>
</dbReference>
<proteinExistence type="predicted"/>
<dbReference type="EMBL" id="AP011802">
    <property type="protein sequence ID" value="BAL58861.1"/>
    <property type="molecule type" value="Genomic_DNA"/>
</dbReference>